<name>A0ACC7NN17_9BURK</name>
<sequence>MQEQIASGNATIVRGGTVRLKAYNVSHLVRFCYQTNTDFIDMSDAKFTMFANNMLTESKVPGNLRSGLLRDGSVPRNICRDALDFLSHVGSLHGRPNFVAATGTIKAEKVVRVVAMPDGGPTRLLVCWKHEALPEHGIVRSRGAISDINIKRLTAAVGDVVGNGKFAVYRKRRLHVILRLSRILGCRRTELLMLRIVDFENARRMARPVLKVITLKKGKPATRNVEINHVEINEILSFVRIFRSVVVKETCGSDMDDGFLLVSATTGRQLQANTITQLMRELRNSAGISEQACVHMLRGTFIVERLTALMEKHNALNKDDFRRMMISKGVMLKEVMKETGQTSVKTILHYLDGAEAKLANLQKTKQSVRVDMLGESLKVCAEQHELRKAEGTPELVSFRIYQASVEAARQDATVLANEE</sequence>
<organism evidence="1 2">
    <name type="scientific">Paraburkholderia rhynchosiae</name>
    <dbReference type="NCBI Taxonomy" id="487049"/>
    <lineage>
        <taxon>Bacteria</taxon>
        <taxon>Pseudomonadati</taxon>
        <taxon>Pseudomonadota</taxon>
        <taxon>Betaproteobacteria</taxon>
        <taxon>Burkholderiales</taxon>
        <taxon>Burkholderiaceae</taxon>
        <taxon>Paraburkholderia</taxon>
    </lineage>
</organism>
<dbReference type="Proteomes" id="UP001629235">
    <property type="component" value="Unassembled WGS sequence"/>
</dbReference>
<dbReference type="EMBL" id="JAQQDW010000120">
    <property type="protein sequence ID" value="MFM0108499.1"/>
    <property type="molecule type" value="Genomic_DNA"/>
</dbReference>
<comment type="caution">
    <text evidence="1">The sequence shown here is derived from an EMBL/GenBank/DDBJ whole genome shotgun (WGS) entry which is preliminary data.</text>
</comment>
<protein>
    <submittedName>
        <fullName evidence="1">Site-specific integrase</fullName>
    </submittedName>
</protein>
<accession>A0ACC7NN17</accession>
<evidence type="ECO:0000313" key="1">
    <source>
        <dbReference type="EMBL" id="MFM0108499.1"/>
    </source>
</evidence>
<proteinExistence type="predicted"/>
<gene>
    <name evidence="1" type="ORF">PQR01_35025</name>
</gene>
<evidence type="ECO:0000313" key="2">
    <source>
        <dbReference type="Proteomes" id="UP001629235"/>
    </source>
</evidence>
<keyword evidence="2" id="KW-1185">Reference proteome</keyword>
<reference evidence="1 2" key="1">
    <citation type="journal article" date="2024" name="Chem. Sci.">
        <title>Discovery of megapolipeptins by genome mining of a Burkholderiales bacteria collection.</title>
        <authorList>
            <person name="Paulo B.S."/>
            <person name="Recchia M.J.J."/>
            <person name="Lee S."/>
            <person name="Fergusson C.H."/>
            <person name="Romanowski S.B."/>
            <person name="Hernandez A."/>
            <person name="Krull N."/>
            <person name="Liu D.Y."/>
            <person name="Cavanagh H."/>
            <person name="Bos A."/>
            <person name="Gray C.A."/>
            <person name="Murphy B.T."/>
            <person name="Linington R.G."/>
            <person name="Eustaquio A.S."/>
        </authorList>
    </citation>
    <scope>NUCLEOTIDE SEQUENCE [LARGE SCALE GENOMIC DNA]</scope>
    <source>
        <strain evidence="1 2">RL18-126-BIB-B</strain>
    </source>
</reference>